<protein>
    <recommendedName>
        <fullName evidence="6">Tetratricopeptide repeat protein</fullName>
    </recommendedName>
</protein>
<evidence type="ECO:0000256" key="1">
    <source>
        <dbReference type="ARBA" id="ARBA00022737"/>
    </source>
</evidence>
<evidence type="ECO:0008006" key="6">
    <source>
        <dbReference type="Google" id="ProtNLM"/>
    </source>
</evidence>
<gene>
    <name evidence="4" type="ORF">MTX78_04275</name>
</gene>
<dbReference type="Pfam" id="PF13432">
    <property type="entry name" value="TPR_16"/>
    <property type="match status" value="1"/>
</dbReference>
<evidence type="ECO:0000313" key="4">
    <source>
        <dbReference type="EMBL" id="UOG75817.1"/>
    </source>
</evidence>
<dbReference type="SMART" id="SM00028">
    <property type="entry name" value="TPR"/>
    <property type="match status" value="5"/>
</dbReference>
<keyword evidence="3" id="KW-1133">Transmembrane helix</keyword>
<feature type="transmembrane region" description="Helical" evidence="3">
    <location>
        <begin position="339"/>
        <end position="363"/>
    </location>
</feature>
<dbReference type="EMBL" id="CP094669">
    <property type="protein sequence ID" value="UOG75817.1"/>
    <property type="molecule type" value="Genomic_DNA"/>
</dbReference>
<proteinExistence type="predicted"/>
<dbReference type="InterPro" id="IPR011990">
    <property type="entry name" value="TPR-like_helical_dom_sf"/>
</dbReference>
<evidence type="ECO:0000313" key="5">
    <source>
        <dbReference type="Proteomes" id="UP000831113"/>
    </source>
</evidence>
<keyword evidence="1" id="KW-0677">Repeat</keyword>
<organism evidence="4 5">
    <name type="scientific">Hymenobacter tibetensis</name>
    <dbReference type="NCBI Taxonomy" id="497967"/>
    <lineage>
        <taxon>Bacteria</taxon>
        <taxon>Pseudomonadati</taxon>
        <taxon>Bacteroidota</taxon>
        <taxon>Cytophagia</taxon>
        <taxon>Cytophagales</taxon>
        <taxon>Hymenobacteraceae</taxon>
        <taxon>Hymenobacter</taxon>
    </lineage>
</organism>
<reference evidence="4 5" key="1">
    <citation type="submission" date="2022-03" db="EMBL/GenBank/DDBJ databases">
        <title>Hymenobactersp. isolated from the air.</title>
        <authorList>
            <person name="Won M."/>
            <person name="Kwon S.-W."/>
        </authorList>
    </citation>
    <scope>NUCLEOTIDE SEQUENCE [LARGE SCALE GENOMIC DNA]</scope>
    <source>
        <strain evidence="4 5">KACC 21982</strain>
    </source>
</reference>
<accession>A0ABY4D0F8</accession>
<evidence type="ECO:0000256" key="2">
    <source>
        <dbReference type="ARBA" id="ARBA00022803"/>
    </source>
</evidence>
<evidence type="ECO:0000256" key="3">
    <source>
        <dbReference type="SAM" id="Phobius"/>
    </source>
</evidence>
<keyword evidence="3" id="KW-0472">Membrane</keyword>
<dbReference type="Gene3D" id="1.25.40.10">
    <property type="entry name" value="Tetratricopeptide repeat domain"/>
    <property type="match status" value="1"/>
</dbReference>
<name>A0ABY4D0F8_9BACT</name>
<dbReference type="SUPFAM" id="SSF48452">
    <property type="entry name" value="TPR-like"/>
    <property type="match status" value="1"/>
</dbReference>
<keyword evidence="3" id="KW-0812">Transmembrane</keyword>
<dbReference type="PANTHER" id="PTHR44858">
    <property type="entry name" value="TETRATRICOPEPTIDE REPEAT PROTEIN 6"/>
    <property type="match status" value="1"/>
</dbReference>
<dbReference type="InterPro" id="IPR050498">
    <property type="entry name" value="Ycf3"/>
</dbReference>
<sequence>METIRTNRWQEAVRQLLAVRRPAQAEQLVRRRLATHPQDAEVYEQLALTLLNQPGRLHEALEVVHQAIALNPESSDAHYFHSIARLRNSQTHEALQAINEALRLHSHSAQYFGYKAVILNSLQQPEEALQAAKSGLFINPGHLECLYQRVQAFRQLNKSTAAAATIKEVARWHPNAAVTHRLLAEEAYDQDEFPIGEMHVREAIRLEPTNSRCQRLLLLILLQRGHKAISQTDIAAARTFFLEAWQLDPANVTARKGIERTTKASLQLHRQWRRCDAWLDGLKYRNGWHQVWAWPLLLVLAVLIAYLCLPILALRIYIAVQWRRHPDVRLIRCYPFSAVAGWKLLVAVLAGVSAMSLCVWLVFYL</sequence>
<dbReference type="PANTHER" id="PTHR44858:SF1">
    <property type="entry name" value="UDP-N-ACETYLGLUCOSAMINE--PEPTIDE N-ACETYLGLUCOSAMINYLTRANSFERASE SPINDLY-RELATED"/>
    <property type="match status" value="1"/>
</dbReference>
<dbReference type="RefSeq" id="WP_243800214.1">
    <property type="nucleotide sequence ID" value="NZ_CP094669.1"/>
</dbReference>
<feature type="transmembrane region" description="Helical" evidence="3">
    <location>
        <begin position="292"/>
        <end position="318"/>
    </location>
</feature>
<keyword evidence="5" id="KW-1185">Reference proteome</keyword>
<dbReference type="Proteomes" id="UP000831113">
    <property type="component" value="Chromosome"/>
</dbReference>
<keyword evidence="2" id="KW-0802">TPR repeat</keyword>
<dbReference type="InterPro" id="IPR019734">
    <property type="entry name" value="TPR_rpt"/>
</dbReference>